<keyword evidence="3 6" id="KW-0808">Transferase</keyword>
<evidence type="ECO:0000256" key="2">
    <source>
        <dbReference type="ARBA" id="ARBA00022676"/>
    </source>
</evidence>
<evidence type="ECO:0000256" key="4">
    <source>
        <dbReference type="ARBA" id="ARBA00022695"/>
    </source>
</evidence>
<sequence length="333" mass="37141">MAARARVALSLDYIDAHIDSWQRQLASPSYPHRKHWPARLFHHAPLENAIQILSQGMLRSRDDADNARPRDVAAPGVIDARNHAHDRVRLYFRPKTPTQYHIEGVRKASDCTYAGAHAPVLIMLALDARTVLAQPDIRFSNQNMQLAGTVPGDSEAYFSDIPFHKVFSEGGTGGDRSITDARCAEVLPASPLDLGECLREIYLRSEPERDTLLYSLGAHAARWAPYCKVSDALKVFEKRFAFVQDIGLSAEGVTFRINPRHDGHNLSIAIKVWNQAGQQIVDFFNGDMAALPAHPAKRWRHRAELADGLYRVEVEIDGHLSHASMISLGSVLF</sequence>
<evidence type="ECO:0000313" key="8">
    <source>
        <dbReference type="EMBL" id="QDC36821.1"/>
    </source>
</evidence>
<feature type="binding site" evidence="6">
    <location>
        <position position="81"/>
    </location>
    <ligand>
        <name>NAD(+)</name>
        <dbReference type="ChEBI" id="CHEBI:57540"/>
    </ligand>
</feature>
<dbReference type="Pfam" id="PF14487">
    <property type="entry name" value="DarT"/>
    <property type="match status" value="1"/>
</dbReference>
<evidence type="ECO:0000256" key="3">
    <source>
        <dbReference type="ARBA" id="ARBA00022679"/>
    </source>
</evidence>
<dbReference type="KEGG" id="sufl:FIL70_05865"/>
<evidence type="ECO:0000259" key="7">
    <source>
        <dbReference type="PROSITE" id="PS52018"/>
    </source>
</evidence>
<feature type="binding site" evidence="6">
    <location>
        <begin position="42"/>
        <end position="44"/>
    </location>
    <ligand>
        <name>NAD(+)</name>
        <dbReference type="ChEBI" id="CHEBI:57540"/>
    </ligand>
</feature>
<comment type="similarity">
    <text evidence="6">Belongs to the DarT ADP-ribosyltransferase family.</text>
</comment>
<gene>
    <name evidence="8" type="ORF">FIL70_05865</name>
</gene>
<proteinExistence type="inferred from homology"/>
<dbReference type="Proteomes" id="UP000311469">
    <property type="component" value="Chromosome cSF1"/>
</dbReference>
<keyword evidence="2 6" id="KW-0328">Glycosyltransferase</keyword>
<feature type="active site" description="Proton acceptor" evidence="6">
    <location>
        <position position="81"/>
    </location>
</feature>
<feature type="active site" evidence="6">
    <location>
        <position position="185"/>
    </location>
</feature>
<organism evidence="8 9">
    <name type="scientific">Sphingobium fuliginis ATCC 27551</name>
    <dbReference type="NCBI Taxonomy" id="1208342"/>
    <lineage>
        <taxon>Bacteria</taxon>
        <taxon>Pseudomonadati</taxon>
        <taxon>Pseudomonadota</taxon>
        <taxon>Alphaproteobacteria</taxon>
        <taxon>Sphingomonadales</taxon>
        <taxon>Sphingomonadaceae</taxon>
        <taxon>Sphingobium</taxon>
    </lineage>
</organism>
<dbReference type="InterPro" id="IPR029494">
    <property type="entry name" value="DarT"/>
</dbReference>
<name>A0A5B8CJ90_SPHSA</name>
<keyword evidence="1 6" id="KW-1277">Toxin-antitoxin system</keyword>
<evidence type="ECO:0000256" key="1">
    <source>
        <dbReference type="ARBA" id="ARBA00022649"/>
    </source>
</evidence>
<accession>A0A5B8CJ90</accession>
<dbReference type="AlphaFoldDB" id="A0A5B8CJ90"/>
<reference evidence="8 9" key="1">
    <citation type="submission" date="2019-06" db="EMBL/GenBank/DDBJ databases">
        <title>Genome organization and adaptive potential of archetypical organophosphate degarding Sphingobium fuliginis ATCC 27551.</title>
        <authorList>
            <person name="Sarwar A."/>
            <person name="Parthasarathy S."/>
            <person name="Singh C."/>
            <person name="Siddavattam D."/>
        </authorList>
    </citation>
    <scope>NUCLEOTIDE SEQUENCE [LARGE SCALE GENOMIC DNA]</scope>
    <source>
        <strain evidence="8 9">ATCC 27551</strain>
    </source>
</reference>
<evidence type="ECO:0000256" key="6">
    <source>
        <dbReference type="PROSITE-ProRule" id="PRU01362"/>
    </source>
</evidence>
<keyword evidence="4 6" id="KW-0548">Nucleotidyltransferase</keyword>
<protein>
    <submittedName>
        <fullName evidence="8">DUF4433 domain-containing protein</fullName>
    </submittedName>
</protein>
<dbReference type="PROSITE" id="PS52018">
    <property type="entry name" value="DART"/>
    <property type="match status" value="1"/>
</dbReference>
<dbReference type="EMBL" id="CP041016">
    <property type="protein sequence ID" value="QDC36821.1"/>
    <property type="molecule type" value="Genomic_DNA"/>
</dbReference>
<dbReference type="GO" id="GO:0016757">
    <property type="term" value="F:glycosyltransferase activity"/>
    <property type="evidence" value="ECO:0007669"/>
    <property type="project" value="UniProtKB-UniRule"/>
</dbReference>
<keyword evidence="5 6" id="KW-0238">DNA-binding</keyword>
<feature type="domain" description="DarT" evidence="7">
    <location>
        <begin position="38"/>
        <end position="235"/>
    </location>
</feature>
<evidence type="ECO:0000256" key="5">
    <source>
        <dbReference type="ARBA" id="ARBA00023125"/>
    </source>
</evidence>
<comment type="caution">
    <text evidence="6">Lacks conserved residue(s) required for the propagation of feature annotation.</text>
</comment>
<dbReference type="GO" id="GO:0016779">
    <property type="term" value="F:nucleotidyltransferase activity"/>
    <property type="evidence" value="ECO:0007669"/>
    <property type="project" value="UniProtKB-UniRule"/>
</dbReference>
<dbReference type="GO" id="GO:0003677">
    <property type="term" value="F:DNA binding"/>
    <property type="evidence" value="ECO:0007669"/>
    <property type="project" value="UniProtKB-UniRule"/>
</dbReference>
<comment type="catalytic activity">
    <reaction evidence="6">
        <text>a thymidine in DNA + NAD(+) = an N-(ADP-alpha-D-ribosyl)-thymidine in DNA + nicotinamide + H(+)</text>
        <dbReference type="Rhea" id="RHEA:71651"/>
        <dbReference type="Rhea" id="RHEA-COMP:13556"/>
        <dbReference type="Rhea" id="RHEA-COMP:18051"/>
        <dbReference type="ChEBI" id="CHEBI:15378"/>
        <dbReference type="ChEBI" id="CHEBI:17154"/>
        <dbReference type="ChEBI" id="CHEBI:57540"/>
        <dbReference type="ChEBI" id="CHEBI:137386"/>
        <dbReference type="ChEBI" id="CHEBI:191199"/>
    </reaction>
</comment>
<evidence type="ECO:0000313" key="9">
    <source>
        <dbReference type="Proteomes" id="UP000311469"/>
    </source>
</evidence>